<sequence>ILYWMRGFILESFDSNTRSVFRYQETYPHDRFCYRVNHMPKPIKIITLATVHSDKILAICEFEAHGDSLCDNEHYGRDCELSCQCPDKLPCVASTGLCPIGCPPGYVGLRCLT</sequence>
<evidence type="ECO:0000313" key="1">
    <source>
        <dbReference type="EMBL" id="CAG5114845.1"/>
    </source>
</evidence>
<protein>
    <recommendedName>
        <fullName evidence="3">Multiple epidermal growth factor-like domains protein 10</fullName>
    </recommendedName>
</protein>
<gene>
    <name evidence="1" type="ORF">CUNI_LOCUS403</name>
</gene>
<reference evidence="1" key="1">
    <citation type="submission" date="2021-04" db="EMBL/GenBank/DDBJ databases">
        <authorList>
            <consortium name="Molecular Ecology Group"/>
        </authorList>
    </citation>
    <scope>NUCLEOTIDE SEQUENCE</scope>
</reference>
<proteinExistence type="predicted"/>
<feature type="non-terminal residue" evidence="1">
    <location>
        <position position="113"/>
    </location>
</feature>
<evidence type="ECO:0008006" key="3">
    <source>
        <dbReference type="Google" id="ProtNLM"/>
    </source>
</evidence>
<dbReference type="Proteomes" id="UP000678393">
    <property type="component" value="Unassembled WGS sequence"/>
</dbReference>
<accession>A0A8S3YH78</accession>
<feature type="non-terminal residue" evidence="1">
    <location>
        <position position="1"/>
    </location>
</feature>
<dbReference type="EMBL" id="CAJHNH020000046">
    <property type="protein sequence ID" value="CAG5114845.1"/>
    <property type="molecule type" value="Genomic_DNA"/>
</dbReference>
<comment type="caution">
    <text evidence="1">The sequence shown here is derived from an EMBL/GenBank/DDBJ whole genome shotgun (WGS) entry which is preliminary data.</text>
</comment>
<dbReference type="AlphaFoldDB" id="A0A8S3YH78"/>
<keyword evidence="2" id="KW-1185">Reference proteome</keyword>
<dbReference type="Gene3D" id="2.170.300.10">
    <property type="entry name" value="Tie2 ligand-binding domain superfamily"/>
    <property type="match status" value="1"/>
</dbReference>
<organism evidence="1 2">
    <name type="scientific">Candidula unifasciata</name>
    <dbReference type="NCBI Taxonomy" id="100452"/>
    <lineage>
        <taxon>Eukaryota</taxon>
        <taxon>Metazoa</taxon>
        <taxon>Spiralia</taxon>
        <taxon>Lophotrochozoa</taxon>
        <taxon>Mollusca</taxon>
        <taxon>Gastropoda</taxon>
        <taxon>Heterobranchia</taxon>
        <taxon>Euthyneura</taxon>
        <taxon>Panpulmonata</taxon>
        <taxon>Eupulmonata</taxon>
        <taxon>Stylommatophora</taxon>
        <taxon>Helicina</taxon>
        <taxon>Helicoidea</taxon>
        <taxon>Geomitridae</taxon>
        <taxon>Candidula</taxon>
    </lineage>
</organism>
<evidence type="ECO:0000313" key="2">
    <source>
        <dbReference type="Proteomes" id="UP000678393"/>
    </source>
</evidence>
<dbReference type="OrthoDB" id="409374at2759"/>
<name>A0A8S3YH78_9EUPU</name>